<name>A0AAD5MMR5_PARTN</name>
<evidence type="ECO:0000313" key="3">
    <source>
        <dbReference type="Proteomes" id="UP001196413"/>
    </source>
</evidence>
<protein>
    <submittedName>
        <fullName evidence="2">Uncharacterized protein</fullName>
    </submittedName>
</protein>
<dbReference type="AlphaFoldDB" id="A0AAD5MMR5"/>
<evidence type="ECO:0000256" key="1">
    <source>
        <dbReference type="SAM" id="MobiDB-lite"/>
    </source>
</evidence>
<dbReference type="Proteomes" id="UP001196413">
    <property type="component" value="Unassembled WGS sequence"/>
</dbReference>
<gene>
    <name evidence="2" type="ORF">KIN20_020640</name>
</gene>
<evidence type="ECO:0000313" key="2">
    <source>
        <dbReference type="EMBL" id="KAJ1361400.1"/>
    </source>
</evidence>
<reference evidence="2" key="1">
    <citation type="submission" date="2021-06" db="EMBL/GenBank/DDBJ databases">
        <title>Parelaphostrongylus tenuis whole genome reference sequence.</title>
        <authorList>
            <person name="Garwood T.J."/>
            <person name="Larsen P.A."/>
            <person name="Fountain-Jones N.M."/>
            <person name="Garbe J.R."/>
            <person name="Macchietto M.G."/>
            <person name="Kania S.A."/>
            <person name="Gerhold R.W."/>
            <person name="Richards J.E."/>
            <person name="Wolf T.M."/>
        </authorList>
    </citation>
    <scope>NUCLEOTIDE SEQUENCE</scope>
    <source>
        <strain evidence="2">MNPRO001-30</strain>
        <tissue evidence="2">Meninges</tissue>
    </source>
</reference>
<comment type="caution">
    <text evidence="2">The sequence shown here is derived from an EMBL/GenBank/DDBJ whole genome shotgun (WGS) entry which is preliminary data.</text>
</comment>
<keyword evidence="3" id="KW-1185">Reference proteome</keyword>
<proteinExistence type="predicted"/>
<organism evidence="2 3">
    <name type="scientific">Parelaphostrongylus tenuis</name>
    <name type="common">Meningeal worm</name>
    <dbReference type="NCBI Taxonomy" id="148309"/>
    <lineage>
        <taxon>Eukaryota</taxon>
        <taxon>Metazoa</taxon>
        <taxon>Ecdysozoa</taxon>
        <taxon>Nematoda</taxon>
        <taxon>Chromadorea</taxon>
        <taxon>Rhabditida</taxon>
        <taxon>Rhabditina</taxon>
        <taxon>Rhabditomorpha</taxon>
        <taxon>Strongyloidea</taxon>
        <taxon>Metastrongylidae</taxon>
        <taxon>Parelaphostrongylus</taxon>
    </lineage>
</organism>
<dbReference type="EMBL" id="JAHQIW010004199">
    <property type="protein sequence ID" value="KAJ1361400.1"/>
    <property type="molecule type" value="Genomic_DNA"/>
</dbReference>
<sequence>MNVKEPTIGGSAAITYRIRRIEVGRVHGNYLEFDAPPQPTSSRVPKRPSSH</sequence>
<accession>A0AAD5MMR5</accession>
<feature type="region of interest" description="Disordered" evidence="1">
    <location>
        <begin position="31"/>
        <end position="51"/>
    </location>
</feature>